<organism evidence="4 5">
    <name type="scientific">Babesia divergens</name>
    <dbReference type="NCBI Taxonomy" id="32595"/>
    <lineage>
        <taxon>Eukaryota</taxon>
        <taxon>Sar</taxon>
        <taxon>Alveolata</taxon>
        <taxon>Apicomplexa</taxon>
        <taxon>Aconoidasida</taxon>
        <taxon>Piroplasmida</taxon>
        <taxon>Babesiidae</taxon>
        <taxon>Babesia</taxon>
    </lineage>
</organism>
<accession>A0AAD9LI52</accession>
<dbReference type="SUPFAM" id="SSF101744">
    <property type="entry name" value="Rof/RNase P subunit-like"/>
    <property type="match status" value="1"/>
</dbReference>
<dbReference type="InterPro" id="IPR036980">
    <property type="entry name" value="RNase_P/MRP_Rpp29_sf"/>
</dbReference>
<dbReference type="Pfam" id="PF01868">
    <property type="entry name" value="RNase_P-MRP_p29"/>
    <property type="match status" value="1"/>
</dbReference>
<evidence type="ECO:0000256" key="3">
    <source>
        <dbReference type="SAM" id="MobiDB-lite"/>
    </source>
</evidence>
<protein>
    <submittedName>
        <fullName evidence="4">Uncharacterized protein</fullName>
    </submittedName>
</protein>
<comment type="caution">
    <text evidence="4">The sequence shown here is derived from an EMBL/GenBank/DDBJ whole genome shotgun (WGS) entry which is preliminary data.</text>
</comment>
<dbReference type="GO" id="GO:0033204">
    <property type="term" value="F:ribonuclease P RNA binding"/>
    <property type="evidence" value="ECO:0007669"/>
    <property type="project" value="InterPro"/>
</dbReference>
<dbReference type="InterPro" id="IPR023534">
    <property type="entry name" value="Rof/RNase_P-like"/>
</dbReference>
<dbReference type="GO" id="GO:0030677">
    <property type="term" value="C:ribonuclease P complex"/>
    <property type="evidence" value="ECO:0007669"/>
    <property type="project" value="InterPro"/>
</dbReference>
<evidence type="ECO:0000313" key="5">
    <source>
        <dbReference type="Proteomes" id="UP001195914"/>
    </source>
</evidence>
<dbReference type="Proteomes" id="UP001195914">
    <property type="component" value="Unassembled WGS sequence"/>
</dbReference>
<dbReference type="PANTHER" id="PTHR13348">
    <property type="entry name" value="RIBONUCLEASE P SUBUNIT P29"/>
    <property type="match status" value="1"/>
</dbReference>
<dbReference type="InterPro" id="IPR002730">
    <property type="entry name" value="Rpp29/RNP1"/>
</dbReference>
<comment type="similarity">
    <text evidence="2">Belongs to the eukaryotic/archaeal RNase P protein component 1 family.</text>
</comment>
<dbReference type="SMART" id="SM00538">
    <property type="entry name" value="POP4"/>
    <property type="match status" value="1"/>
</dbReference>
<dbReference type="GO" id="GO:0005634">
    <property type="term" value="C:nucleus"/>
    <property type="evidence" value="ECO:0007669"/>
    <property type="project" value="UniProtKB-SubCell"/>
</dbReference>
<name>A0AAD9LI52_BABDI</name>
<evidence type="ECO:0000313" key="4">
    <source>
        <dbReference type="EMBL" id="KAK1936382.1"/>
    </source>
</evidence>
<dbReference type="Gene3D" id="2.30.30.210">
    <property type="entry name" value="Ribonuclease P/MRP, subunit p29"/>
    <property type="match status" value="1"/>
</dbReference>
<proteinExistence type="inferred from homology"/>
<dbReference type="InterPro" id="IPR016848">
    <property type="entry name" value="RNase_P/MRP_Rpp29-subunit"/>
</dbReference>
<feature type="region of interest" description="Disordered" evidence="3">
    <location>
        <begin position="1"/>
        <end position="21"/>
    </location>
</feature>
<dbReference type="AlphaFoldDB" id="A0AAD9LI52"/>
<dbReference type="EMBL" id="JAHBMH010000044">
    <property type="protein sequence ID" value="KAK1936382.1"/>
    <property type="molecule type" value="Genomic_DNA"/>
</dbReference>
<dbReference type="GO" id="GO:0000172">
    <property type="term" value="C:ribonuclease MRP complex"/>
    <property type="evidence" value="ECO:0007669"/>
    <property type="project" value="InterPro"/>
</dbReference>
<reference evidence="4" key="1">
    <citation type="journal article" date="2014" name="Nucleic Acids Res.">
        <title>The evolutionary dynamics of variant antigen genes in Babesia reveal a history of genomic innovation underlying host-parasite interaction.</title>
        <authorList>
            <person name="Jackson A.P."/>
            <person name="Otto T.D."/>
            <person name="Darby A."/>
            <person name="Ramaprasad A."/>
            <person name="Xia D."/>
            <person name="Echaide I.E."/>
            <person name="Farber M."/>
            <person name="Gahlot S."/>
            <person name="Gamble J."/>
            <person name="Gupta D."/>
            <person name="Gupta Y."/>
            <person name="Jackson L."/>
            <person name="Malandrin L."/>
            <person name="Malas T.B."/>
            <person name="Moussa E."/>
            <person name="Nair M."/>
            <person name="Reid A.J."/>
            <person name="Sanders M."/>
            <person name="Sharma J."/>
            <person name="Tracey A."/>
            <person name="Quail M.A."/>
            <person name="Weir W."/>
            <person name="Wastling J.M."/>
            <person name="Hall N."/>
            <person name="Willadsen P."/>
            <person name="Lingelbach K."/>
            <person name="Shiels B."/>
            <person name="Tait A."/>
            <person name="Berriman M."/>
            <person name="Allred D.R."/>
            <person name="Pain A."/>
        </authorList>
    </citation>
    <scope>NUCLEOTIDE SEQUENCE</scope>
    <source>
        <strain evidence="4">1802A</strain>
    </source>
</reference>
<gene>
    <name evidence="4" type="ORF">X943_003092</name>
</gene>
<reference evidence="4" key="2">
    <citation type="submission" date="2021-05" db="EMBL/GenBank/DDBJ databases">
        <authorList>
            <person name="Pain A."/>
        </authorList>
    </citation>
    <scope>NUCLEOTIDE SEQUENCE</scope>
    <source>
        <strain evidence="4">1802A</strain>
    </source>
</reference>
<evidence type="ECO:0000256" key="2">
    <source>
        <dbReference type="ARBA" id="ARBA00006181"/>
    </source>
</evidence>
<comment type="subcellular location">
    <subcellularLocation>
        <location evidence="1">Nucleus</location>
    </subcellularLocation>
</comment>
<sequence length="223" mass="25102">MGKKTEWLKGNSKKETQPARPVEHGKFLYQQAYQFDKAAETINKLAGKSGESVSNWKAKIENRVLHLNAAARDEATALINRTPEPYTVRHTFSKFSGISNRAAKRAGLLDIGRHIEFQHAQELHKLWLQYVSEILSKQNTAQTIARTLALCDLQGAQIEVIQSTCASYAFNVVREDSSVVLVLKAGSVFAVKWKNWTFHIHGVHMVATPAQRSKRKLKAKTHL</sequence>
<dbReference type="GO" id="GO:0006364">
    <property type="term" value="P:rRNA processing"/>
    <property type="evidence" value="ECO:0007669"/>
    <property type="project" value="TreeGrafter"/>
</dbReference>
<evidence type="ECO:0000256" key="1">
    <source>
        <dbReference type="ARBA" id="ARBA00004123"/>
    </source>
</evidence>
<keyword evidence="5" id="KW-1185">Reference proteome</keyword>
<dbReference type="PANTHER" id="PTHR13348:SF0">
    <property type="entry name" value="RIBONUCLEASE P PROTEIN SUBUNIT P29"/>
    <property type="match status" value="1"/>
</dbReference>
<dbReference type="GO" id="GO:0001682">
    <property type="term" value="P:tRNA 5'-leader removal"/>
    <property type="evidence" value="ECO:0007669"/>
    <property type="project" value="InterPro"/>
</dbReference>